<name>A0A816ANE1_9BILA</name>
<reference evidence="2" key="1">
    <citation type="submission" date="2021-02" db="EMBL/GenBank/DDBJ databases">
        <authorList>
            <person name="Nowell W R."/>
        </authorList>
    </citation>
    <scope>NUCLEOTIDE SEQUENCE</scope>
</reference>
<comment type="caution">
    <text evidence="2">The sequence shown here is derived from an EMBL/GenBank/DDBJ whole genome shotgun (WGS) entry which is preliminary data.</text>
</comment>
<keyword evidence="1" id="KW-0812">Transmembrane</keyword>
<feature type="non-terminal residue" evidence="2">
    <location>
        <position position="1"/>
    </location>
</feature>
<dbReference type="Proteomes" id="UP000681722">
    <property type="component" value="Unassembled WGS sequence"/>
</dbReference>
<keyword evidence="1" id="KW-0472">Membrane</keyword>
<evidence type="ECO:0000313" key="4">
    <source>
        <dbReference type="Proteomes" id="UP000663829"/>
    </source>
</evidence>
<sequence>SPMFASRHSPIGECPEKLANVQKNWRMSKKIGECPKKLANVEGTFTIIGECRADIGSRQYGEYLLAKVDNKTTKNKMNTEDRYWRLSPVPVQLWRMSCGQWRMSCGHSLIMASVVGVLANVMWTMANVVWTFANYGKCRRGTGECPVDIRQSPIWRMSIGES</sequence>
<proteinExistence type="predicted"/>
<evidence type="ECO:0000313" key="2">
    <source>
        <dbReference type="EMBL" id="CAF1598000.1"/>
    </source>
</evidence>
<dbReference type="Proteomes" id="UP000663829">
    <property type="component" value="Unassembled WGS sequence"/>
</dbReference>
<dbReference type="AlphaFoldDB" id="A0A816ANE1"/>
<accession>A0A816ANE1</accession>
<dbReference type="EMBL" id="CAJOBC010101440">
    <property type="protein sequence ID" value="CAF4473678.1"/>
    <property type="molecule type" value="Genomic_DNA"/>
</dbReference>
<feature type="transmembrane region" description="Helical" evidence="1">
    <location>
        <begin position="109"/>
        <end position="130"/>
    </location>
</feature>
<gene>
    <name evidence="2" type="ORF">GPM918_LOCUS42232</name>
    <name evidence="3" type="ORF">SRO942_LOCUS43430</name>
</gene>
<keyword evidence="4" id="KW-1185">Reference proteome</keyword>
<evidence type="ECO:0000256" key="1">
    <source>
        <dbReference type="SAM" id="Phobius"/>
    </source>
</evidence>
<evidence type="ECO:0000313" key="3">
    <source>
        <dbReference type="EMBL" id="CAF4473678.1"/>
    </source>
</evidence>
<protein>
    <submittedName>
        <fullName evidence="2">Uncharacterized protein</fullName>
    </submittedName>
</protein>
<organism evidence="2 4">
    <name type="scientific">Didymodactylos carnosus</name>
    <dbReference type="NCBI Taxonomy" id="1234261"/>
    <lineage>
        <taxon>Eukaryota</taxon>
        <taxon>Metazoa</taxon>
        <taxon>Spiralia</taxon>
        <taxon>Gnathifera</taxon>
        <taxon>Rotifera</taxon>
        <taxon>Eurotatoria</taxon>
        <taxon>Bdelloidea</taxon>
        <taxon>Philodinida</taxon>
        <taxon>Philodinidae</taxon>
        <taxon>Didymodactylos</taxon>
    </lineage>
</organism>
<dbReference type="EMBL" id="CAJNOQ010035106">
    <property type="protein sequence ID" value="CAF1598000.1"/>
    <property type="molecule type" value="Genomic_DNA"/>
</dbReference>
<keyword evidence="1" id="KW-1133">Transmembrane helix</keyword>